<keyword evidence="2" id="KW-0680">Restriction system</keyword>
<name>A0A839JY64_9FIRM</name>
<evidence type="ECO:0000256" key="3">
    <source>
        <dbReference type="ARBA" id="ARBA00022759"/>
    </source>
</evidence>
<dbReference type="GO" id="GO:0003677">
    <property type="term" value="F:DNA binding"/>
    <property type="evidence" value="ECO:0007669"/>
    <property type="project" value="InterPro"/>
</dbReference>
<dbReference type="GO" id="GO:0009036">
    <property type="term" value="F:type II site-specific deoxyribonuclease activity"/>
    <property type="evidence" value="ECO:0007669"/>
    <property type="project" value="InterPro"/>
</dbReference>
<sequence length="269" mass="31454">MINEKETIIREIVDTHIRQFAGVLETRYSLEVTDPLGVINSKKNNAFMSQLGEEFMFYSAFVRSFDSSFGKVLENMGNAIAKISYTVRGRIESYLLPQQTQHIDYLMTAYEKRDAKPKVEDYLNFNCLVPSNITSFITAHETDNYFYDEEKHCHYLIELKAGGDLDNKKAKSEKIALLNEFFILKNFLQNKDTIRIYFATAYNKFGEGIPWKQERVQTFFAGEELLIGRDYWNFVCNDPEGYNVIFDQYRCSSAYIKNALDRIKQLYFS</sequence>
<dbReference type="GO" id="GO:0009307">
    <property type="term" value="P:DNA restriction-modification system"/>
    <property type="evidence" value="ECO:0007669"/>
    <property type="project" value="InterPro"/>
</dbReference>
<evidence type="ECO:0000256" key="4">
    <source>
        <dbReference type="ARBA" id="ARBA00022801"/>
    </source>
</evidence>
<evidence type="ECO:0000256" key="5">
    <source>
        <dbReference type="ARBA" id="ARBA00093760"/>
    </source>
</evidence>
<evidence type="ECO:0000313" key="7">
    <source>
        <dbReference type="EMBL" id="MBB2181421.1"/>
    </source>
</evidence>
<dbReference type="AlphaFoldDB" id="A0A839JY64"/>
<dbReference type="Proteomes" id="UP000574276">
    <property type="component" value="Unassembled WGS sequence"/>
</dbReference>
<dbReference type="Pfam" id="PF09520">
    <property type="entry name" value="RE_TdeIII"/>
    <property type="match status" value="1"/>
</dbReference>
<accession>A0A839JY64</accession>
<protein>
    <recommendedName>
        <fullName evidence="6">type II site-specific deoxyribonuclease</fullName>
        <ecNumber evidence="6">3.1.21.4</ecNumber>
    </recommendedName>
</protein>
<organism evidence="7 8">
    <name type="scientific">Variimorphobacter saccharofermentans</name>
    <dbReference type="NCBI Taxonomy" id="2755051"/>
    <lineage>
        <taxon>Bacteria</taxon>
        <taxon>Bacillati</taxon>
        <taxon>Bacillota</taxon>
        <taxon>Clostridia</taxon>
        <taxon>Lachnospirales</taxon>
        <taxon>Lachnospiraceae</taxon>
        <taxon>Variimorphobacter</taxon>
    </lineage>
</organism>
<dbReference type="EMBL" id="JACEGA010000001">
    <property type="protein sequence ID" value="MBB2181421.1"/>
    <property type="molecule type" value="Genomic_DNA"/>
</dbReference>
<reference evidence="7 8" key="1">
    <citation type="submission" date="2020-07" db="EMBL/GenBank/DDBJ databases">
        <title>Characterization and genome sequencing of isolate MD1, a novel member within the family Lachnospiraceae.</title>
        <authorList>
            <person name="Rettenmaier R."/>
            <person name="Di Bello L."/>
            <person name="Zinser C."/>
            <person name="Scheitz K."/>
            <person name="Liebl W."/>
            <person name="Zverlov V."/>
        </authorList>
    </citation>
    <scope>NUCLEOTIDE SEQUENCE [LARGE SCALE GENOMIC DNA]</scope>
    <source>
        <strain evidence="7 8">MD1</strain>
    </source>
</reference>
<evidence type="ECO:0000256" key="2">
    <source>
        <dbReference type="ARBA" id="ARBA00022747"/>
    </source>
</evidence>
<evidence type="ECO:0000256" key="1">
    <source>
        <dbReference type="ARBA" id="ARBA00022722"/>
    </source>
</evidence>
<keyword evidence="1" id="KW-0540">Nuclease</keyword>
<keyword evidence="4" id="KW-0378">Hydrolase</keyword>
<gene>
    <name evidence="7" type="ORF">H0486_00735</name>
</gene>
<evidence type="ECO:0000256" key="6">
    <source>
        <dbReference type="ARBA" id="ARBA00093790"/>
    </source>
</evidence>
<keyword evidence="8" id="KW-1185">Reference proteome</keyword>
<comment type="caution">
    <text evidence="7">The sequence shown here is derived from an EMBL/GenBank/DDBJ whole genome shotgun (WGS) entry which is preliminary data.</text>
</comment>
<dbReference type="InterPro" id="IPR019045">
    <property type="entry name" value="Restrct_endonuc_II_HinfI"/>
</dbReference>
<evidence type="ECO:0000313" key="8">
    <source>
        <dbReference type="Proteomes" id="UP000574276"/>
    </source>
</evidence>
<proteinExistence type="predicted"/>
<dbReference type="RefSeq" id="WP_228351199.1">
    <property type="nucleotide sequence ID" value="NZ_JACEGA010000001.1"/>
</dbReference>
<comment type="catalytic activity">
    <reaction evidence="5">
        <text>Endonucleolytic cleavage of DNA to give specific double-stranded fragments with terminal 5'-phosphates.</text>
        <dbReference type="EC" id="3.1.21.4"/>
    </reaction>
</comment>
<dbReference type="EC" id="3.1.21.4" evidence="6"/>
<keyword evidence="3 7" id="KW-0255">Endonuclease</keyword>